<reference evidence="3" key="1">
    <citation type="journal article" date="2017" name="Parasit. Vectors">
        <title>Sialotranscriptomics of Rhipicephalus zambeziensis reveals intricate expression profiles of secretory proteins and suggests tight temporal transcriptional regulation during blood-feeding.</title>
        <authorList>
            <person name="de Castro M.H."/>
            <person name="de Klerk D."/>
            <person name="Pienaar R."/>
            <person name="Rees D.J.G."/>
            <person name="Mans B.J."/>
        </authorList>
    </citation>
    <scope>NUCLEOTIDE SEQUENCE</scope>
    <source>
        <tissue evidence="3">Salivary glands</tissue>
    </source>
</reference>
<feature type="coiled-coil region" evidence="1">
    <location>
        <begin position="337"/>
        <end position="364"/>
    </location>
</feature>
<accession>A0A224YST7</accession>
<evidence type="ECO:0000256" key="2">
    <source>
        <dbReference type="SAM" id="MobiDB-lite"/>
    </source>
</evidence>
<sequence>MSAPIQCLVSWKERKKIVSISGHTTEDVLAAVKATDFGDVASTGRIEVYNAQFEAYVDPPDNHVFCDGSKLRIITDEAIPLTSSTNETLVITPEFDPSSSHQPCNGRDFRLPPLPLDLKVAIVNAEIGKVSSRTKSRIISWISHHLMNISVYPGRLYETAAKALVVEYPVLRDTIGTGWDSWKVSIQYKFGYLRRTLDTVPAVQAAKEAFGKRKHEDSAVAAQTKRLSRVTTSIQHEEHDEDVLKGHMEFMDKEMSRRSPDLKKLSQSMKETRSSRRSWMKDGKPTTAQILEKYPALSNAEMLHEEFTAITGIDMEKKLLTFVNNYGHRCLDLLKCRHSTKESATKLEKELEELEENGRKYRFAVGVIELLPLLVKEKPKFLSGPDIYPTLRFEGTSRHEAEYVTVMFEAFNIDVVDLIAGMTAIMELYWVLDIKYSDNNKNTLALLEYFCDLPRAPKSPILLRTISSIKGGPTNATR</sequence>
<feature type="region of interest" description="Disordered" evidence="2">
    <location>
        <begin position="255"/>
        <end position="282"/>
    </location>
</feature>
<organism evidence="3">
    <name type="scientific">Rhipicephalus zambeziensis</name>
    <dbReference type="NCBI Taxonomy" id="60191"/>
    <lineage>
        <taxon>Eukaryota</taxon>
        <taxon>Metazoa</taxon>
        <taxon>Ecdysozoa</taxon>
        <taxon>Arthropoda</taxon>
        <taxon>Chelicerata</taxon>
        <taxon>Arachnida</taxon>
        <taxon>Acari</taxon>
        <taxon>Parasitiformes</taxon>
        <taxon>Ixodida</taxon>
        <taxon>Ixodoidea</taxon>
        <taxon>Ixodidae</taxon>
        <taxon>Rhipicephalinae</taxon>
        <taxon>Rhipicephalus</taxon>
        <taxon>Rhipicephalus</taxon>
    </lineage>
</organism>
<protein>
    <submittedName>
        <fullName evidence="3">Uncharacterized protein</fullName>
    </submittedName>
</protein>
<dbReference type="PANTHER" id="PTHR31025:SF9">
    <property type="entry name" value="SI:DKEY-286J15.1"/>
    <property type="match status" value="1"/>
</dbReference>
<dbReference type="PANTHER" id="PTHR31025">
    <property type="entry name" value="SI:CH211-196P9.1-RELATED"/>
    <property type="match status" value="1"/>
</dbReference>
<proteinExistence type="predicted"/>
<evidence type="ECO:0000256" key="1">
    <source>
        <dbReference type="SAM" id="Coils"/>
    </source>
</evidence>
<evidence type="ECO:0000313" key="3">
    <source>
        <dbReference type="EMBL" id="MAA19995.1"/>
    </source>
</evidence>
<name>A0A224YST7_9ACAR</name>
<keyword evidence="1" id="KW-0175">Coiled coil</keyword>
<dbReference type="EMBL" id="GFPF01008849">
    <property type="protein sequence ID" value="MAA19995.1"/>
    <property type="molecule type" value="Transcribed_RNA"/>
</dbReference>
<dbReference type="AlphaFoldDB" id="A0A224YST7"/>